<reference evidence="1" key="1">
    <citation type="submission" date="2022-04" db="EMBL/GenBank/DDBJ databases">
        <title>Chromosome-scale genome assembly of Holotrichia oblita Faldermann.</title>
        <authorList>
            <person name="Rongchong L."/>
        </authorList>
    </citation>
    <scope>NUCLEOTIDE SEQUENCE</scope>
    <source>
        <strain evidence="1">81SQS9</strain>
    </source>
</reference>
<gene>
    <name evidence="1" type="ORF">MML48_8g00021542</name>
</gene>
<keyword evidence="2" id="KW-1185">Reference proteome</keyword>
<evidence type="ECO:0000313" key="2">
    <source>
        <dbReference type="Proteomes" id="UP001056778"/>
    </source>
</evidence>
<evidence type="ECO:0000313" key="1">
    <source>
        <dbReference type="EMBL" id="KAI4455865.1"/>
    </source>
</evidence>
<sequence length="211" mass="24253">MDSTKCSSQSVSEEVTHSKNIRGQQSFGIKQSNDASLPKNPLHDVREKLALVQEYSKQICKSSKSPKKKKGKNKKQINIHTVPQQKMSEETDIYPENYNGGHFQIPYKEVRVYSPVRKINDCRPKFNETDDSSWFDLTDCSTNMAPGFCSGDTNVGGRMYNQDEIIRIQELYEKKISELVNLIRDLKEENFNLTKNMEKCEIELSSFVSLL</sequence>
<comment type="caution">
    <text evidence="1">The sequence shown here is derived from an EMBL/GenBank/DDBJ whole genome shotgun (WGS) entry which is preliminary data.</text>
</comment>
<proteinExistence type="predicted"/>
<dbReference type="Proteomes" id="UP001056778">
    <property type="component" value="Chromosome 8"/>
</dbReference>
<protein>
    <submittedName>
        <fullName evidence="1">Uncharacterized protein</fullName>
    </submittedName>
</protein>
<dbReference type="EMBL" id="CM043022">
    <property type="protein sequence ID" value="KAI4455865.1"/>
    <property type="molecule type" value="Genomic_DNA"/>
</dbReference>
<accession>A0ACB9SME6</accession>
<organism evidence="1 2">
    <name type="scientific">Holotrichia oblita</name>
    <name type="common">Chafer beetle</name>
    <dbReference type="NCBI Taxonomy" id="644536"/>
    <lineage>
        <taxon>Eukaryota</taxon>
        <taxon>Metazoa</taxon>
        <taxon>Ecdysozoa</taxon>
        <taxon>Arthropoda</taxon>
        <taxon>Hexapoda</taxon>
        <taxon>Insecta</taxon>
        <taxon>Pterygota</taxon>
        <taxon>Neoptera</taxon>
        <taxon>Endopterygota</taxon>
        <taxon>Coleoptera</taxon>
        <taxon>Polyphaga</taxon>
        <taxon>Scarabaeiformia</taxon>
        <taxon>Scarabaeidae</taxon>
        <taxon>Melolonthinae</taxon>
        <taxon>Holotrichia</taxon>
    </lineage>
</organism>
<name>A0ACB9SME6_HOLOL</name>